<dbReference type="InterPro" id="IPR001258">
    <property type="entry name" value="NHL_repeat"/>
</dbReference>
<proteinExistence type="predicted"/>
<accession>A0A1Y2JE83</accession>
<dbReference type="GO" id="GO:0005576">
    <property type="term" value="C:extracellular region"/>
    <property type="evidence" value="ECO:0007669"/>
    <property type="project" value="TreeGrafter"/>
</dbReference>
<evidence type="ECO:0000256" key="1">
    <source>
        <dbReference type="ARBA" id="ARBA00022729"/>
    </source>
</evidence>
<keyword evidence="3" id="KW-0325">Glycoprotein</keyword>
<evidence type="ECO:0000313" key="6">
    <source>
        <dbReference type="Proteomes" id="UP000193335"/>
    </source>
</evidence>
<protein>
    <submittedName>
        <fullName evidence="5">Peptidase</fullName>
    </submittedName>
</protein>
<dbReference type="PANTHER" id="PTHR10680">
    <property type="entry name" value="PEPTIDYL-GLYCINE ALPHA-AMIDATING MONOOXYGENASE"/>
    <property type="match status" value="1"/>
</dbReference>
<dbReference type="InterPro" id="IPR011042">
    <property type="entry name" value="6-blade_b-propeller_TolB-like"/>
</dbReference>
<dbReference type="AlphaFoldDB" id="A0A1Y2JE83"/>
<comment type="caution">
    <text evidence="5">The sequence shown here is derived from an EMBL/GenBank/DDBJ whole genome shotgun (WGS) entry which is preliminary data.</text>
</comment>
<evidence type="ECO:0000256" key="3">
    <source>
        <dbReference type="ARBA" id="ARBA00023180"/>
    </source>
</evidence>
<dbReference type="RefSeq" id="WP_085403749.1">
    <property type="nucleotide sequence ID" value="NZ_NAFL01000276.1"/>
</dbReference>
<keyword evidence="1" id="KW-0732">Signal</keyword>
<dbReference type="PANTHER" id="PTHR10680:SF28">
    <property type="entry name" value="SMP-30_GLUCONOLACTONASE_LRE-LIKE REGION DOMAIN-CONTAINING PROTEIN"/>
    <property type="match status" value="1"/>
</dbReference>
<evidence type="ECO:0000256" key="2">
    <source>
        <dbReference type="ARBA" id="ARBA00022737"/>
    </source>
</evidence>
<dbReference type="EMBL" id="NAFL01000276">
    <property type="protein sequence ID" value="OSJ26557.1"/>
    <property type="molecule type" value="Genomic_DNA"/>
</dbReference>
<dbReference type="Gene3D" id="2.120.10.30">
    <property type="entry name" value="TolB, C-terminal domain"/>
    <property type="match status" value="1"/>
</dbReference>
<evidence type="ECO:0000313" key="5">
    <source>
        <dbReference type="EMBL" id="OSJ26557.1"/>
    </source>
</evidence>
<sequence length="292" mass="32032">MHELIVELGDRLYRVERPFGSWPLNTGFVTDVAVDPRGHVFVMLRHDPLVHPNDPRVIELAPDGAYLRGWGGDLIADSHMLTADATGRILAVDRDMHEVIICSPAGERLGGLGQRGVPLAPFNHPTDVHVSAWGEIYVSDGYAASRVHRFDAASALIASWGSHGSGDGQFGWPHAIWTFADGRVVVVDRSSNRVQVFDREGKHLETWGGFYQPVAIWGDDEGCAYVSDMVLSLQKVGPKGERLGRCRPILNGAHGISGTPDGDILLAESNPSRITRLRLQPAKANPLRQQYR</sequence>
<dbReference type="PROSITE" id="PS51125">
    <property type="entry name" value="NHL"/>
    <property type="match status" value="1"/>
</dbReference>
<dbReference type="Pfam" id="PF01436">
    <property type="entry name" value="NHL"/>
    <property type="match status" value="1"/>
</dbReference>
<dbReference type="Proteomes" id="UP000193335">
    <property type="component" value="Unassembled WGS sequence"/>
</dbReference>
<gene>
    <name evidence="5" type="ORF">BSZ19_35405</name>
</gene>
<feature type="repeat" description="NHL" evidence="4">
    <location>
        <begin position="161"/>
        <end position="200"/>
    </location>
</feature>
<dbReference type="SUPFAM" id="SSF101898">
    <property type="entry name" value="NHL repeat"/>
    <property type="match status" value="1"/>
</dbReference>
<reference evidence="5 6" key="1">
    <citation type="submission" date="2017-03" db="EMBL/GenBank/DDBJ databases">
        <title>Whole genome sequences of fourteen strains of Bradyrhizobium canariense and one strain of Bradyrhizobium japonicum isolated from Lupinus (Papilionoideae: Genisteae) species in Algeria.</title>
        <authorList>
            <person name="Crovadore J."/>
            <person name="Chekireb D."/>
            <person name="Brachmann A."/>
            <person name="Chablais R."/>
            <person name="Cochard B."/>
            <person name="Lefort F."/>
        </authorList>
    </citation>
    <scope>NUCLEOTIDE SEQUENCE [LARGE SCALE GENOMIC DNA]</scope>
    <source>
        <strain evidence="5 6">UBMA197</strain>
    </source>
</reference>
<evidence type="ECO:0000256" key="4">
    <source>
        <dbReference type="PROSITE-ProRule" id="PRU00504"/>
    </source>
</evidence>
<organism evidence="5 6">
    <name type="scientific">Bradyrhizobium japonicum</name>
    <dbReference type="NCBI Taxonomy" id="375"/>
    <lineage>
        <taxon>Bacteria</taxon>
        <taxon>Pseudomonadati</taxon>
        <taxon>Pseudomonadota</taxon>
        <taxon>Alphaproteobacteria</taxon>
        <taxon>Hyphomicrobiales</taxon>
        <taxon>Nitrobacteraceae</taxon>
        <taxon>Bradyrhizobium</taxon>
    </lineage>
</organism>
<name>A0A1Y2JE83_BRAJP</name>
<keyword evidence="2" id="KW-0677">Repeat</keyword>